<keyword evidence="1" id="KW-0472">Membrane</keyword>
<dbReference type="EMBL" id="JANFNH010000001">
    <property type="protein sequence ID" value="MCQ4040888.1"/>
    <property type="molecule type" value="Genomic_DNA"/>
</dbReference>
<dbReference type="RefSeq" id="WP_255924821.1">
    <property type="nucleotide sequence ID" value="NZ_JANFNH010000001.1"/>
</dbReference>
<feature type="transmembrane region" description="Helical" evidence="1">
    <location>
        <begin position="26"/>
        <end position="47"/>
    </location>
</feature>
<evidence type="ECO:0000313" key="2">
    <source>
        <dbReference type="EMBL" id="MCQ4040888.1"/>
    </source>
</evidence>
<keyword evidence="1" id="KW-1133">Transmembrane helix</keyword>
<keyword evidence="1" id="KW-0812">Transmembrane</keyword>
<comment type="caution">
    <text evidence="2">The sequence shown here is derived from an EMBL/GenBank/DDBJ whole genome shotgun (WGS) entry which is preliminary data.</text>
</comment>
<reference evidence="2 3" key="1">
    <citation type="submission" date="2022-06" db="EMBL/GenBank/DDBJ databases">
        <title>Draft genome sequence of type strain Streptomyces rubrisoli DSM 42083.</title>
        <authorList>
            <person name="Duangmal K."/>
            <person name="Klaysubun C."/>
        </authorList>
    </citation>
    <scope>NUCLEOTIDE SEQUENCE [LARGE SCALE GENOMIC DNA]</scope>
    <source>
        <strain evidence="2 3">DSM 42083</strain>
    </source>
</reference>
<keyword evidence="3" id="KW-1185">Reference proteome</keyword>
<name>A0ABT1P9G3_9ACTN</name>
<organism evidence="2 3">
    <name type="scientific">Streptantibioticus rubrisoli</name>
    <dbReference type="NCBI Taxonomy" id="1387313"/>
    <lineage>
        <taxon>Bacteria</taxon>
        <taxon>Bacillati</taxon>
        <taxon>Actinomycetota</taxon>
        <taxon>Actinomycetes</taxon>
        <taxon>Kitasatosporales</taxon>
        <taxon>Streptomycetaceae</taxon>
        <taxon>Streptantibioticus</taxon>
    </lineage>
</organism>
<evidence type="ECO:0000313" key="3">
    <source>
        <dbReference type="Proteomes" id="UP001206206"/>
    </source>
</evidence>
<gene>
    <name evidence="2" type="ORF">NON19_02305</name>
</gene>
<protein>
    <submittedName>
        <fullName evidence="2">Uncharacterized protein</fullName>
    </submittedName>
</protein>
<accession>A0ABT1P9G3</accession>
<sequence length="48" mass="5143">MGRVEQYGRMGSALRGGYTAPWQQKVMWAFVVGAAAVILVSVLLVAFG</sequence>
<dbReference type="Proteomes" id="UP001206206">
    <property type="component" value="Unassembled WGS sequence"/>
</dbReference>
<evidence type="ECO:0000256" key="1">
    <source>
        <dbReference type="SAM" id="Phobius"/>
    </source>
</evidence>
<proteinExistence type="predicted"/>